<name>A0A933LQC7_UNCTE</name>
<dbReference type="EMBL" id="JACQWF010000109">
    <property type="protein sequence ID" value="MBI4595187.1"/>
    <property type="molecule type" value="Genomic_DNA"/>
</dbReference>
<evidence type="ECO:0000259" key="10">
    <source>
        <dbReference type="Pfam" id="PF01578"/>
    </source>
</evidence>
<dbReference type="InterPro" id="IPR002541">
    <property type="entry name" value="Cyt_c_assembly"/>
</dbReference>
<comment type="similarity">
    <text evidence="3">Belongs to the CcmC/CycZ/HelC family.</text>
</comment>
<feature type="transmembrane region" description="Helical" evidence="9">
    <location>
        <begin position="9"/>
        <end position="29"/>
    </location>
</feature>
<feature type="domain" description="Cytochrome c assembly protein" evidence="10">
    <location>
        <begin position="7"/>
        <end position="166"/>
    </location>
</feature>
<dbReference type="PANTHER" id="PTHR30071">
    <property type="entry name" value="HEME EXPORTER PROTEIN C"/>
    <property type="match status" value="1"/>
</dbReference>
<evidence type="ECO:0000256" key="2">
    <source>
        <dbReference type="ARBA" id="ARBA00004141"/>
    </source>
</evidence>
<dbReference type="GO" id="GO:0020037">
    <property type="term" value="F:heme binding"/>
    <property type="evidence" value="ECO:0007669"/>
    <property type="project" value="InterPro"/>
</dbReference>
<feature type="transmembrane region" description="Helical" evidence="9">
    <location>
        <begin position="185"/>
        <end position="203"/>
    </location>
</feature>
<keyword evidence="5 9" id="KW-0812">Transmembrane</keyword>
<protein>
    <recommendedName>
        <fullName evidence="4">Heme exporter protein C</fullName>
    </recommendedName>
</protein>
<evidence type="ECO:0000256" key="8">
    <source>
        <dbReference type="ARBA" id="ARBA00023136"/>
    </source>
</evidence>
<evidence type="ECO:0000256" key="7">
    <source>
        <dbReference type="ARBA" id="ARBA00022989"/>
    </source>
</evidence>
<keyword evidence="8 9" id="KW-0472">Membrane</keyword>
<dbReference type="GO" id="GO:0005886">
    <property type="term" value="C:plasma membrane"/>
    <property type="evidence" value="ECO:0007669"/>
    <property type="project" value="TreeGrafter"/>
</dbReference>
<dbReference type="AlphaFoldDB" id="A0A933LQC7"/>
<reference evidence="11" key="1">
    <citation type="submission" date="2020-07" db="EMBL/GenBank/DDBJ databases">
        <title>Huge and variable diversity of episymbiotic CPR bacteria and DPANN archaea in groundwater ecosystems.</title>
        <authorList>
            <person name="He C.Y."/>
            <person name="Keren R."/>
            <person name="Whittaker M."/>
            <person name="Farag I.F."/>
            <person name="Doudna J."/>
            <person name="Cate J.H.D."/>
            <person name="Banfield J.F."/>
        </authorList>
    </citation>
    <scope>NUCLEOTIDE SEQUENCE</scope>
    <source>
        <strain evidence="11">NC_groundwater_1482_Ag_S-0.65um_47_24</strain>
    </source>
</reference>
<keyword evidence="7 9" id="KW-1133">Transmembrane helix</keyword>
<feature type="transmembrane region" description="Helical" evidence="9">
    <location>
        <begin position="49"/>
        <end position="68"/>
    </location>
</feature>
<dbReference type="InterPro" id="IPR003557">
    <property type="entry name" value="Cyt_c_biogenesis_CcmC"/>
</dbReference>
<comment type="caution">
    <text evidence="11">The sequence shown here is derived from an EMBL/GenBank/DDBJ whole genome shotgun (WGS) entry which is preliminary data.</text>
</comment>
<dbReference type="PANTHER" id="PTHR30071:SF1">
    <property type="entry name" value="CYTOCHROME B_B6 PROTEIN-RELATED"/>
    <property type="match status" value="1"/>
</dbReference>
<gene>
    <name evidence="11" type="primary">ccsA</name>
    <name evidence="11" type="ORF">HY730_02285</name>
</gene>
<keyword evidence="6" id="KW-0201">Cytochrome c-type biogenesis</keyword>
<feature type="transmembrane region" description="Helical" evidence="9">
    <location>
        <begin position="80"/>
        <end position="100"/>
    </location>
</feature>
<dbReference type="GO" id="GO:0015232">
    <property type="term" value="F:heme transmembrane transporter activity"/>
    <property type="evidence" value="ECO:0007669"/>
    <property type="project" value="InterPro"/>
</dbReference>
<evidence type="ECO:0000313" key="11">
    <source>
        <dbReference type="EMBL" id="MBI4595187.1"/>
    </source>
</evidence>
<evidence type="ECO:0000256" key="6">
    <source>
        <dbReference type="ARBA" id="ARBA00022748"/>
    </source>
</evidence>
<evidence type="ECO:0000256" key="9">
    <source>
        <dbReference type="SAM" id="Phobius"/>
    </source>
</evidence>
<organism evidence="11 12">
    <name type="scientific">Tectimicrobiota bacterium</name>
    <dbReference type="NCBI Taxonomy" id="2528274"/>
    <lineage>
        <taxon>Bacteria</taxon>
        <taxon>Pseudomonadati</taxon>
        <taxon>Nitrospinota/Tectimicrobiota group</taxon>
        <taxon>Candidatus Tectimicrobiota</taxon>
    </lineage>
</organism>
<evidence type="ECO:0000256" key="4">
    <source>
        <dbReference type="ARBA" id="ARBA00016463"/>
    </source>
</evidence>
<dbReference type="PRINTS" id="PR01386">
    <property type="entry name" value="CCMCBIOGNSIS"/>
</dbReference>
<feature type="transmembrane region" description="Helical" evidence="9">
    <location>
        <begin position="115"/>
        <end position="131"/>
    </location>
</feature>
<dbReference type="Pfam" id="PF01578">
    <property type="entry name" value="Cytochrom_C_asm"/>
    <property type="match status" value="1"/>
</dbReference>
<feature type="transmembrane region" description="Helical" evidence="9">
    <location>
        <begin position="143"/>
        <end position="165"/>
    </location>
</feature>
<sequence length="226" mass="25778">MRPLNFNTILWIVTAILILFSLYLVFAWVPTEATMGIVQRIFYFHVPSAWVAFLAFFVVFLSSILYLAKRAVKWDTLAYCSAEIGVVFTSLALISGAVWAKPTWLSWWPWEDPRLTTTLMLWLIYIGYLLVRNYSPSHQSARFAAVIGIAGFFDVPIIYLSVILWRSSHPLVFQPGPSSGLAPSMFLTLMVSLAAFTSLYVTLMRLVLSLRRAELEVEELKIRIQD</sequence>
<dbReference type="GO" id="GO:0017004">
    <property type="term" value="P:cytochrome complex assembly"/>
    <property type="evidence" value="ECO:0007669"/>
    <property type="project" value="UniProtKB-KW"/>
</dbReference>
<evidence type="ECO:0000256" key="3">
    <source>
        <dbReference type="ARBA" id="ARBA00005840"/>
    </source>
</evidence>
<comment type="function">
    <text evidence="1">Required for the export of heme to the periplasm for the biogenesis of c-type cytochromes.</text>
</comment>
<evidence type="ECO:0000313" key="12">
    <source>
        <dbReference type="Proteomes" id="UP000772181"/>
    </source>
</evidence>
<dbReference type="InterPro" id="IPR045062">
    <property type="entry name" value="Cyt_c_biogenesis_CcsA/CcmC"/>
</dbReference>
<accession>A0A933LQC7</accession>
<comment type="subcellular location">
    <subcellularLocation>
        <location evidence="2">Membrane</location>
        <topology evidence="2">Multi-pass membrane protein</topology>
    </subcellularLocation>
</comment>
<evidence type="ECO:0000256" key="1">
    <source>
        <dbReference type="ARBA" id="ARBA00002442"/>
    </source>
</evidence>
<proteinExistence type="inferred from homology"/>
<dbReference type="Proteomes" id="UP000772181">
    <property type="component" value="Unassembled WGS sequence"/>
</dbReference>
<evidence type="ECO:0000256" key="5">
    <source>
        <dbReference type="ARBA" id="ARBA00022692"/>
    </source>
</evidence>